<dbReference type="AlphaFoldDB" id="A0A9Q1JW40"/>
<dbReference type="EMBL" id="JAKOGI010000647">
    <property type="protein sequence ID" value="KAJ8431988.1"/>
    <property type="molecule type" value="Genomic_DNA"/>
</dbReference>
<keyword evidence="3" id="KW-1185">Reference proteome</keyword>
<sequence length="167" mass="18671">MKYERSFDLRGTDGPTRETMTTQLDKMANRSSRLGRPSSQPRSTPRGSAREPLGGGAALSVLRLGNTYAVYQYEGHPMLKKLQPMTALSRPHNARKCRGFHEQNDHTTAELRELKKALNKLVDKGQIDPFLKTGPHSFHKDRDLACKEPQEEECSTEIMATIAGGYA</sequence>
<organism evidence="2 3">
    <name type="scientific">Carnegiea gigantea</name>
    <dbReference type="NCBI Taxonomy" id="171969"/>
    <lineage>
        <taxon>Eukaryota</taxon>
        <taxon>Viridiplantae</taxon>
        <taxon>Streptophyta</taxon>
        <taxon>Embryophyta</taxon>
        <taxon>Tracheophyta</taxon>
        <taxon>Spermatophyta</taxon>
        <taxon>Magnoliopsida</taxon>
        <taxon>eudicotyledons</taxon>
        <taxon>Gunneridae</taxon>
        <taxon>Pentapetalae</taxon>
        <taxon>Caryophyllales</taxon>
        <taxon>Cactineae</taxon>
        <taxon>Cactaceae</taxon>
        <taxon>Cactoideae</taxon>
        <taxon>Echinocereeae</taxon>
        <taxon>Carnegiea</taxon>
    </lineage>
</organism>
<accession>A0A9Q1JW40</accession>
<feature type="compositionally biased region" description="Polar residues" evidence="1">
    <location>
        <begin position="18"/>
        <end position="46"/>
    </location>
</feature>
<evidence type="ECO:0000256" key="1">
    <source>
        <dbReference type="SAM" id="MobiDB-lite"/>
    </source>
</evidence>
<protein>
    <submittedName>
        <fullName evidence="2">Uncharacterized protein</fullName>
    </submittedName>
</protein>
<feature type="region of interest" description="Disordered" evidence="1">
    <location>
        <begin position="1"/>
        <end position="54"/>
    </location>
</feature>
<proteinExistence type="predicted"/>
<evidence type="ECO:0000313" key="3">
    <source>
        <dbReference type="Proteomes" id="UP001153076"/>
    </source>
</evidence>
<dbReference type="Proteomes" id="UP001153076">
    <property type="component" value="Unassembled WGS sequence"/>
</dbReference>
<gene>
    <name evidence="2" type="ORF">Cgig2_005917</name>
</gene>
<feature type="compositionally biased region" description="Basic and acidic residues" evidence="1">
    <location>
        <begin position="1"/>
        <end position="11"/>
    </location>
</feature>
<reference evidence="2" key="1">
    <citation type="submission" date="2022-04" db="EMBL/GenBank/DDBJ databases">
        <title>Carnegiea gigantea Genome sequencing and assembly v2.</title>
        <authorList>
            <person name="Copetti D."/>
            <person name="Sanderson M.J."/>
            <person name="Burquez A."/>
            <person name="Wojciechowski M.F."/>
        </authorList>
    </citation>
    <scope>NUCLEOTIDE SEQUENCE</scope>
    <source>
        <strain evidence="2">SGP5-SGP5p</strain>
        <tissue evidence="2">Aerial part</tissue>
    </source>
</reference>
<evidence type="ECO:0000313" key="2">
    <source>
        <dbReference type="EMBL" id="KAJ8431988.1"/>
    </source>
</evidence>
<comment type="caution">
    <text evidence="2">The sequence shown here is derived from an EMBL/GenBank/DDBJ whole genome shotgun (WGS) entry which is preliminary data.</text>
</comment>
<dbReference type="OrthoDB" id="1740536at2759"/>
<name>A0A9Q1JW40_9CARY</name>